<sequence>MQTAGVVGGGPAGLIAAEVLARAGVAVTVHDRMPSVSRKLLLAGHGGLNITHSEPLDRMLPRYGAAAERLAPMIEAFTPDDLRAWCAGLGEATFVGSSGRVFPRSFRATPLVRAWLTRLDSLGVTIHKRQRWTGWTADGAGLTFTGVGAADDGTRTEASYDVVLLALGGASWPRLGSDGSWVDLLAARGVAAAPLRAANVGARVAWTAGFAERFQGVPLKHVAVSVRGQDQAPVRGDAMVTRTGIEGGPLYATGAAVRAALDADGRAVLLLDLRPDQDAARLADRLARRRPKDSRSTWLQRSLGLDPVAVGLLREATGNAVPDDPAAVAALIKAVPVVVTEAMPIEKAISSAGGIRWSEVDDDLALRALPGTFVAGEMLDWEAPTGGYLLQASYATGVAAARGMLARLGVAGAASAGPEVPGRAGERMTGIEPA</sequence>
<dbReference type="Pfam" id="PF22780">
    <property type="entry name" value="HI0933_like_1st"/>
    <property type="match status" value="1"/>
</dbReference>
<dbReference type="OrthoDB" id="5288829at2"/>
<dbReference type="Proteomes" id="UP000269289">
    <property type="component" value="Unassembled WGS sequence"/>
</dbReference>
<evidence type="ECO:0000256" key="1">
    <source>
        <dbReference type="ARBA" id="ARBA00001974"/>
    </source>
</evidence>
<keyword evidence="8" id="KW-1185">Reference proteome</keyword>
<name>A0A3M2JVH9_9CELL</name>
<gene>
    <name evidence="7" type="ORF">EBM89_01660</name>
</gene>
<dbReference type="PANTHER" id="PTHR42887">
    <property type="entry name" value="OS12G0638800 PROTEIN"/>
    <property type="match status" value="1"/>
</dbReference>
<dbReference type="Gene3D" id="2.40.30.10">
    <property type="entry name" value="Translation factors"/>
    <property type="match status" value="1"/>
</dbReference>
<dbReference type="RefSeq" id="WP_122147721.1">
    <property type="nucleotide sequence ID" value="NZ_RFFI01000005.1"/>
</dbReference>
<evidence type="ECO:0000259" key="6">
    <source>
        <dbReference type="Pfam" id="PF22780"/>
    </source>
</evidence>
<evidence type="ECO:0000313" key="7">
    <source>
        <dbReference type="EMBL" id="RMI14058.1"/>
    </source>
</evidence>
<dbReference type="EMBL" id="RFFI01000005">
    <property type="protein sequence ID" value="RMI14058.1"/>
    <property type="molecule type" value="Genomic_DNA"/>
</dbReference>
<protein>
    <submittedName>
        <fullName evidence="7">TIGR03862 family flavoprotein</fullName>
    </submittedName>
</protein>
<organism evidence="7 8">
    <name type="scientific">Cellulomonas triticagri</name>
    <dbReference type="NCBI Taxonomy" id="2483352"/>
    <lineage>
        <taxon>Bacteria</taxon>
        <taxon>Bacillati</taxon>
        <taxon>Actinomycetota</taxon>
        <taxon>Actinomycetes</taxon>
        <taxon>Micrococcales</taxon>
        <taxon>Cellulomonadaceae</taxon>
        <taxon>Cellulomonas</taxon>
    </lineage>
</organism>
<dbReference type="AlphaFoldDB" id="A0A3M2JVH9"/>
<dbReference type="SUPFAM" id="SSF51905">
    <property type="entry name" value="FAD/NAD(P)-binding domain"/>
    <property type="match status" value="1"/>
</dbReference>
<dbReference type="SUPFAM" id="SSF160996">
    <property type="entry name" value="HI0933 insert domain-like"/>
    <property type="match status" value="1"/>
</dbReference>
<keyword evidence="3" id="KW-0274">FAD</keyword>
<accession>A0A3M2JVH9</accession>
<dbReference type="InterPro" id="IPR023166">
    <property type="entry name" value="BaiN-like_dom_sf"/>
</dbReference>
<dbReference type="InterPro" id="IPR022460">
    <property type="entry name" value="Flavoprotein_PP4765"/>
</dbReference>
<evidence type="ECO:0000259" key="5">
    <source>
        <dbReference type="Pfam" id="PF03486"/>
    </source>
</evidence>
<dbReference type="Gene3D" id="3.50.50.60">
    <property type="entry name" value="FAD/NAD(P)-binding domain"/>
    <property type="match status" value="1"/>
</dbReference>
<feature type="domain" description="RsdA/BaiN/AoA(So)-like insert" evidence="6">
    <location>
        <begin position="196"/>
        <end position="350"/>
    </location>
</feature>
<dbReference type="InterPro" id="IPR004792">
    <property type="entry name" value="BaiN-like"/>
</dbReference>
<dbReference type="InterPro" id="IPR055178">
    <property type="entry name" value="RsdA/BaiN/AoA(So)-like_dom"/>
</dbReference>
<dbReference type="InterPro" id="IPR057661">
    <property type="entry name" value="RsdA/BaiN/AoA(So)_Rossmann"/>
</dbReference>
<evidence type="ECO:0000256" key="4">
    <source>
        <dbReference type="SAM" id="MobiDB-lite"/>
    </source>
</evidence>
<comment type="cofactor">
    <cofactor evidence="1">
        <name>FAD</name>
        <dbReference type="ChEBI" id="CHEBI:57692"/>
    </cofactor>
</comment>
<dbReference type="NCBIfam" id="TIGR00275">
    <property type="entry name" value="aminoacetone oxidase family FAD-binding enzyme"/>
    <property type="match status" value="1"/>
</dbReference>
<feature type="region of interest" description="Disordered" evidence="4">
    <location>
        <begin position="415"/>
        <end position="434"/>
    </location>
</feature>
<keyword evidence="2" id="KW-0285">Flavoprotein</keyword>
<proteinExistence type="predicted"/>
<dbReference type="Pfam" id="PF03486">
    <property type="entry name" value="HI0933_like"/>
    <property type="match status" value="1"/>
</dbReference>
<evidence type="ECO:0000256" key="3">
    <source>
        <dbReference type="ARBA" id="ARBA00022827"/>
    </source>
</evidence>
<dbReference type="NCBIfam" id="TIGR03862">
    <property type="entry name" value="flavo_PP4765"/>
    <property type="match status" value="1"/>
</dbReference>
<dbReference type="InterPro" id="IPR036188">
    <property type="entry name" value="FAD/NAD-bd_sf"/>
</dbReference>
<dbReference type="PANTHER" id="PTHR42887:SF1">
    <property type="entry name" value="BLR3961 PROTEIN"/>
    <property type="match status" value="1"/>
</dbReference>
<feature type="domain" description="RsdA/BaiN/AoA(So)-like Rossmann fold-like" evidence="5">
    <location>
        <begin position="6"/>
        <end position="402"/>
    </location>
</feature>
<evidence type="ECO:0000313" key="8">
    <source>
        <dbReference type="Proteomes" id="UP000269289"/>
    </source>
</evidence>
<evidence type="ECO:0000256" key="2">
    <source>
        <dbReference type="ARBA" id="ARBA00022630"/>
    </source>
</evidence>
<dbReference type="PRINTS" id="PR00419">
    <property type="entry name" value="ADXRDTASE"/>
</dbReference>
<reference evidence="7 8" key="1">
    <citation type="submission" date="2018-10" db="EMBL/GenBank/DDBJ databases">
        <title>Isolation, diversity and antifungal activity of actinobacteria from wheat.</title>
        <authorList>
            <person name="Han C."/>
        </authorList>
    </citation>
    <scope>NUCLEOTIDE SEQUENCE [LARGE SCALE GENOMIC DNA]</scope>
    <source>
        <strain evidence="7 8">NEAU-YY56</strain>
    </source>
</reference>
<dbReference type="Gene3D" id="1.10.8.260">
    <property type="entry name" value="HI0933 insert domain-like"/>
    <property type="match status" value="1"/>
</dbReference>
<comment type="caution">
    <text evidence="7">The sequence shown here is derived from an EMBL/GenBank/DDBJ whole genome shotgun (WGS) entry which is preliminary data.</text>
</comment>